<reference evidence="12" key="2">
    <citation type="submission" date="2022-02" db="EMBL/GenBank/DDBJ databases">
        <authorList>
            <person name="Elcheninov A.G."/>
            <person name="Sorokin D.Y."/>
            <person name="Kublanov I.V."/>
        </authorList>
    </citation>
    <scope>NUCLEOTIDE SEQUENCE</scope>
    <source>
        <strain evidence="12">AArc-St2</strain>
    </source>
</reference>
<dbReference type="SUPFAM" id="SSF53738">
    <property type="entry name" value="Phosphoglucomutase, first 3 domains"/>
    <property type="match status" value="3"/>
</dbReference>
<dbReference type="PANTHER" id="PTHR43771:SF1">
    <property type="entry name" value="PHOSPHOMANNOMUTASE"/>
    <property type="match status" value="1"/>
</dbReference>
<dbReference type="InterPro" id="IPR016066">
    <property type="entry name" value="A-D-PHexomutase_CS"/>
</dbReference>
<evidence type="ECO:0000256" key="1">
    <source>
        <dbReference type="ARBA" id="ARBA00001946"/>
    </source>
</evidence>
<dbReference type="PANTHER" id="PTHR43771">
    <property type="entry name" value="PHOSPHOMANNOMUTASE"/>
    <property type="match status" value="1"/>
</dbReference>
<dbReference type="AlphaFoldDB" id="A0AAE3K9L1"/>
<sequence>MFGTNGVRGPVGETITAQTALRLGRAVGTDSNKVVVGRDTRRTGILLEHGLAAGLLERGVDVIYLGIESSPTLARAVEWTDADVGVMITGSHNPQEENGLKFFTATGRPFDRTEHRSILRRANGQSVPLDRPITPGTENMITTFGDRHVNYLQSQFPHFDLSVVVDLGNGAGRVTADVLSSLGCRVTTIHGQPDGTFPGREIEPTEANCKMLREVVPSIGADIGIAHDADADRLAVVDETGAYVSGDTLLALLCDRAAASGHDLVVPVNASTQVETIANKYGQEVIRTPVGDSFVASALTETETPAFGGESSGTMMWSTEINCSDAHFAACNIVSLVASEGRLSTLTEPFNTHVLKRYKYPTQDAELALDRVRNRIIDTYETIEMIDGIKIWTKNGTGWALIRPSRTEPVVRLTVESKSAAMTQSLSDKFDTVVTESVEGIRSIPS</sequence>
<evidence type="ECO:0000256" key="5">
    <source>
        <dbReference type="ARBA" id="ARBA00022842"/>
    </source>
</evidence>
<keyword evidence="5 7" id="KW-0460">Magnesium</keyword>
<evidence type="ECO:0000256" key="6">
    <source>
        <dbReference type="ARBA" id="ARBA00023235"/>
    </source>
</evidence>
<dbReference type="InterPro" id="IPR036900">
    <property type="entry name" value="A-D-PHexomutase_C_sf"/>
</dbReference>
<dbReference type="EMBL" id="JAKRVX010000008">
    <property type="protein sequence ID" value="MCL9818158.1"/>
    <property type="molecule type" value="Genomic_DNA"/>
</dbReference>
<dbReference type="InterPro" id="IPR005843">
    <property type="entry name" value="A-D-PHexomutase_C"/>
</dbReference>
<evidence type="ECO:0000256" key="4">
    <source>
        <dbReference type="ARBA" id="ARBA00022723"/>
    </source>
</evidence>
<feature type="domain" description="Alpha-D-phosphohexomutase C-terminal" evidence="8">
    <location>
        <begin position="394"/>
        <end position="431"/>
    </location>
</feature>
<evidence type="ECO:0000313" key="12">
    <source>
        <dbReference type="EMBL" id="MCL9818158.1"/>
    </source>
</evidence>
<dbReference type="Pfam" id="PF00408">
    <property type="entry name" value="PGM_PMM_IV"/>
    <property type="match status" value="1"/>
</dbReference>
<dbReference type="GO" id="GO:0005975">
    <property type="term" value="P:carbohydrate metabolic process"/>
    <property type="evidence" value="ECO:0007669"/>
    <property type="project" value="InterPro"/>
</dbReference>
<evidence type="ECO:0000259" key="9">
    <source>
        <dbReference type="Pfam" id="PF02878"/>
    </source>
</evidence>
<dbReference type="InterPro" id="IPR016055">
    <property type="entry name" value="A-D-PHexomutase_a/b/a-I/II/III"/>
</dbReference>
<evidence type="ECO:0000256" key="2">
    <source>
        <dbReference type="ARBA" id="ARBA00010231"/>
    </source>
</evidence>
<dbReference type="SUPFAM" id="SSF55957">
    <property type="entry name" value="Phosphoglucomutase, C-terminal domain"/>
    <property type="match status" value="1"/>
</dbReference>
<evidence type="ECO:0000259" key="8">
    <source>
        <dbReference type="Pfam" id="PF00408"/>
    </source>
</evidence>
<dbReference type="Gene3D" id="3.30.310.50">
    <property type="entry name" value="Alpha-D-phosphohexomutase, C-terminal domain"/>
    <property type="match status" value="1"/>
</dbReference>
<dbReference type="Pfam" id="PF02878">
    <property type="entry name" value="PGM_PMM_I"/>
    <property type="match status" value="1"/>
</dbReference>
<feature type="domain" description="Alpha-D-phosphohexomutase alpha/beta/alpha" evidence="9">
    <location>
        <begin position="2"/>
        <end position="123"/>
    </location>
</feature>
<keyword evidence="6" id="KW-0413">Isomerase</keyword>
<keyword evidence="4 7" id="KW-0479">Metal-binding</keyword>
<dbReference type="InterPro" id="IPR005845">
    <property type="entry name" value="A-D-PHexomutase_a/b/a-II"/>
</dbReference>
<keyword evidence="13" id="KW-1185">Reference proteome</keyword>
<dbReference type="Pfam" id="PF02879">
    <property type="entry name" value="PGM_PMM_II"/>
    <property type="match status" value="1"/>
</dbReference>
<proteinExistence type="inferred from homology"/>
<dbReference type="InterPro" id="IPR005844">
    <property type="entry name" value="A-D-PHexomutase_a/b/a-I"/>
</dbReference>
<dbReference type="GO" id="GO:0016868">
    <property type="term" value="F:intramolecular phosphotransferase activity"/>
    <property type="evidence" value="ECO:0007669"/>
    <property type="project" value="InterPro"/>
</dbReference>
<gene>
    <name evidence="12" type="ORF">AArcSt2_14540</name>
</gene>
<keyword evidence="3" id="KW-0597">Phosphoprotein</keyword>
<dbReference type="RefSeq" id="WP_174654977.1">
    <property type="nucleotide sequence ID" value="NZ_JAKRVX010000008.1"/>
</dbReference>
<protein>
    <submittedName>
        <fullName evidence="12">Phosphoglucosamine mutase</fullName>
    </submittedName>
</protein>
<dbReference type="Pfam" id="PF02880">
    <property type="entry name" value="PGM_PMM_III"/>
    <property type="match status" value="1"/>
</dbReference>
<name>A0AAE3K9L1_9EURY</name>
<dbReference type="Gene3D" id="3.40.120.10">
    <property type="entry name" value="Alpha-D-Glucose-1,6-Bisphosphate, subunit A, domain 3"/>
    <property type="match status" value="3"/>
</dbReference>
<comment type="similarity">
    <text evidence="2 7">Belongs to the phosphohexose mutase family.</text>
</comment>
<dbReference type="InterPro" id="IPR005846">
    <property type="entry name" value="A-D-PHexomutase_a/b/a-III"/>
</dbReference>
<dbReference type="PROSITE" id="PS00710">
    <property type="entry name" value="PGM_PMM"/>
    <property type="match status" value="1"/>
</dbReference>
<dbReference type="Proteomes" id="UP001203207">
    <property type="component" value="Unassembled WGS sequence"/>
</dbReference>
<evidence type="ECO:0000256" key="3">
    <source>
        <dbReference type="ARBA" id="ARBA00022553"/>
    </source>
</evidence>
<comment type="caution">
    <text evidence="12">The sequence shown here is derived from an EMBL/GenBank/DDBJ whole genome shotgun (WGS) entry which is preliminary data.</text>
</comment>
<dbReference type="PRINTS" id="PR00509">
    <property type="entry name" value="PGMPMM"/>
</dbReference>
<feature type="domain" description="Alpha-D-phosphohexomutase alpha/beta/alpha" evidence="10">
    <location>
        <begin position="159"/>
        <end position="241"/>
    </location>
</feature>
<dbReference type="GO" id="GO:0000287">
    <property type="term" value="F:magnesium ion binding"/>
    <property type="evidence" value="ECO:0007669"/>
    <property type="project" value="InterPro"/>
</dbReference>
<dbReference type="InterPro" id="IPR005841">
    <property type="entry name" value="Alpha-D-phosphohexomutase_SF"/>
</dbReference>
<evidence type="ECO:0000256" key="7">
    <source>
        <dbReference type="RuleBase" id="RU004326"/>
    </source>
</evidence>
<organism evidence="12 13">
    <name type="scientific">Natronocalculus amylovorans</name>
    <dbReference type="NCBI Taxonomy" id="2917812"/>
    <lineage>
        <taxon>Archaea</taxon>
        <taxon>Methanobacteriati</taxon>
        <taxon>Methanobacteriota</taxon>
        <taxon>Stenosarchaea group</taxon>
        <taxon>Halobacteria</taxon>
        <taxon>Halobacteriales</taxon>
        <taxon>Haloferacaceae</taxon>
        <taxon>Natronocalculus</taxon>
    </lineage>
</organism>
<accession>A0AAE3K9L1</accession>
<feature type="domain" description="Alpha-D-phosphohexomutase alpha/beta/alpha" evidence="11">
    <location>
        <begin position="246"/>
        <end position="347"/>
    </location>
</feature>
<reference evidence="12" key="1">
    <citation type="journal article" date="2022" name="Syst. Appl. Microbiol.">
        <title>Natronocalculus amylovorans gen. nov., sp. nov., and Natranaeroarchaeum aerophilus sp. nov., dominant culturable amylolytic natronoarchaea from hypersaline soda lakes in southwestern Siberia.</title>
        <authorList>
            <person name="Sorokin D.Y."/>
            <person name="Elcheninov A.G."/>
            <person name="Khizhniak T.V."/>
            <person name="Koenen M."/>
            <person name="Bale N.J."/>
            <person name="Damste J.S.S."/>
            <person name="Kublanov I.V."/>
        </authorList>
    </citation>
    <scope>NUCLEOTIDE SEQUENCE</scope>
    <source>
        <strain evidence="12">AArc-St2</strain>
    </source>
</reference>
<evidence type="ECO:0000259" key="11">
    <source>
        <dbReference type="Pfam" id="PF02880"/>
    </source>
</evidence>
<evidence type="ECO:0000259" key="10">
    <source>
        <dbReference type="Pfam" id="PF02879"/>
    </source>
</evidence>
<comment type="cofactor">
    <cofactor evidence="1">
        <name>Mg(2+)</name>
        <dbReference type="ChEBI" id="CHEBI:18420"/>
    </cofactor>
</comment>
<evidence type="ECO:0000313" key="13">
    <source>
        <dbReference type="Proteomes" id="UP001203207"/>
    </source>
</evidence>